<dbReference type="Pfam" id="PF03466">
    <property type="entry name" value="LysR_substrate"/>
    <property type="match status" value="1"/>
</dbReference>
<geneLocation type="plasmid" evidence="6 7">
    <name>unnamed</name>
</geneLocation>
<dbReference type="InterPro" id="IPR058163">
    <property type="entry name" value="LysR-type_TF_proteobact-type"/>
</dbReference>
<evidence type="ECO:0000256" key="4">
    <source>
        <dbReference type="ARBA" id="ARBA00023163"/>
    </source>
</evidence>
<dbReference type="InterPro" id="IPR000847">
    <property type="entry name" value="LysR_HTH_N"/>
</dbReference>
<protein>
    <submittedName>
        <fullName evidence="6">Transcriptional regulator GcvA</fullName>
    </submittedName>
</protein>
<dbReference type="Gene3D" id="3.40.190.10">
    <property type="entry name" value="Periplasmic binding protein-like II"/>
    <property type="match status" value="2"/>
</dbReference>
<dbReference type="NCBIfam" id="NF008352">
    <property type="entry name" value="PRK11139.1"/>
    <property type="match status" value="1"/>
</dbReference>
<dbReference type="PROSITE" id="PS50931">
    <property type="entry name" value="HTH_LYSR"/>
    <property type="match status" value="1"/>
</dbReference>
<dbReference type="Proteomes" id="UP001059950">
    <property type="component" value="Plasmid unnamed"/>
</dbReference>
<proteinExistence type="inferred from homology"/>
<name>A0ABY5H3A1_9GAMM</name>
<dbReference type="PRINTS" id="PR00039">
    <property type="entry name" value="HTHLYSR"/>
</dbReference>
<organism evidence="6 7">
    <name type="scientific">Amphritea atlantica</name>
    <dbReference type="NCBI Taxonomy" id="355243"/>
    <lineage>
        <taxon>Bacteria</taxon>
        <taxon>Pseudomonadati</taxon>
        <taxon>Pseudomonadota</taxon>
        <taxon>Gammaproteobacteria</taxon>
        <taxon>Oceanospirillales</taxon>
        <taxon>Oceanospirillaceae</taxon>
        <taxon>Amphritea</taxon>
    </lineage>
</organism>
<keyword evidence="4" id="KW-0804">Transcription</keyword>
<comment type="similarity">
    <text evidence="1">Belongs to the LysR transcriptional regulatory family.</text>
</comment>
<evidence type="ECO:0000313" key="7">
    <source>
        <dbReference type="Proteomes" id="UP001059950"/>
    </source>
</evidence>
<keyword evidence="3" id="KW-0238">DNA-binding</keyword>
<reference evidence="6" key="1">
    <citation type="submission" date="2021-04" db="EMBL/GenBank/DDBJ databases">
        <title>Oceanospirillales bacteria with DddD are important DMSP degraders in coastal seawater.</title>
        <authorList>
            <person name="Liu J."/>
        </authorList>
    </citation>
    <scope>NUCLEOTIDE SEQUENCE</scope>
    <source>
        <strain evidence="6">GY6</strain>
        <plasmid evidence="6">unnamed</plasmid>
    </source>
</reference>
<gene>
    <name evidence="6" type="primary">gcvA</name>
    <name evidence="6" type="ORF">KDX31_20950</name>
</gene>
<keyword evidence="7" id="KW-1185">Reference proteome</keyword>
<evidence type="ECO:0000259" key="5">
    <source>
        <dbReference type="PROSITE" id="PS50931"/>
    </source>
</evidence>
<feature type="domain" description="HTH lysR-type" evidence="5">
    <location>
        <begin position="6"/>
        <end position="63"/>
    </location>
</feature>
<dbReference type="Pfam" id="PF00126">
    <property type="entry name" value="HTH_1"/>
    <property type="match status" value="1"/>
</dbReference>
<evidence type="ECO:0000256" key="2">
    <source>
        <dbReference type="ARBA" id="ARBA00023015"/>
    </source>
</evidence>
<dbReference type="EMBL" id="CP073345">
    <property type="protein sequence ID" value="UTW05586.1"/>
    <property type="molecule type" value="Genomic_DNA"/>
</dbReference>
<keyword evidence="2" id="KW-0805">Transcription regulation</keyword>
<dbReference type="InterPro" id="IPR005119">
    <property type="entry name" value="LysR_subst-bd"/>
</dbReference>
<dbReference type="PANTHER" id="PTHR30537">
    <property type="entry name" value="HTH-TYPE TRANSCRIPTIONAL REGULATOR"/>
    <property type="match status" value="1"/>
</dbReference>
<dbReference type="InterPro" id="IPR036388">
    <property type="entry name" value="WH-like_DNA-bd_sf"/>
</dbReference>
<keyword evidence="6" id="KW-0614">Plasmid</keyword>
<evidence type="ECO:0000256" key="1">
    <source>
        <dbReference type="ARBA" id="ARBA00009437"/>
    </source>
</evidence>
<dbReference type="SUPFAM" id="SSF46785">
    <property type="entry name" value="Winged helix' DNA-binding domain"/>
    <property type="match status" value="1"/>
</dbReference>
<dbReference type="SUPFAM" id="SSF53850">
    <property type="entry name" value="Periplasmic binding protein-like II"/>
    <property type="match status" value="1"/>
</dbReference>
<dbReference type="Gene3D" id="1.10.10.10">
    <property type="entry name" value="Winged helix-like DNA-binding domain superfamily/Winged helix DNA-binding domain"/>
    <property type="match status" value="1"/>
</dbReference>
<dbReference type="PANTHER" id="PTHR30537:SF26">
    <property type="entry name" value="GLYCINE CLEAVAGE SYSTEM TRANSCRIPTIONAL ACTIVATOR"/>
    <property type="match status" value="1"/>
</dbReference>
<evidence type="ECO:0000313" key="6">
    <source>
        <dbReference type="EMBL" id="UTW05586.1"/>
    </source>
</evidence>
<dbReference type="CDD" id="cd08432">
    <property type="entry name" value="PBP2_GcdR_TrpI_HvrB_AmpR_like"/>
    <property type="match status" value="1"/>
</dbReference>
<accession>A0ABY5H3A1</accession>
<evidence type="ECO:0000256" key="3">
    <source>
        <dbReference type="ARBA" id="ARBA00023125"/>
    </source>
</evidence>
<sequence length="305" mass="34371">MKKRLPPLNWLRSFEVSARHLNFTQAATELNMTQAAISQQIKGLESQLGVTLFKRLPRGLELTEAGMAYLPAVHESIQRLAVATDEIFGKGRTRLLTVRTNLVFFTTWLAPRLGKFRKLHPDVNLRFSSNIWPDEREKDTDLKIRYGQGNWRGFRSDRLSWDELIPVCSPVLDSGNALPDNPAALAEHDLLHVVGYEEGWGYWLSQTGHQEVKSDQGLQFDTLITALEMAACGQGIALGRTALVAGMIESGRLVAPLKERVPTSEAFYLVSPDNQYEHPHAETFRAWIIGEAELGREQIIPHFTE</sequence>
<dbReference type="InterPro" id="IPR036390">
    <property type="entry name" value="WH_DNA-bd_sf"/>
</dbReference>